<organism evidence="3 4">
    <name type="scientific">Companilactobacillus alimentarius DSM 20249</name>
    <dbReference type="NCBI Taxonomy" id="1423720"/>
    <lineage>
        <taxon>Bacteria</taxon>
        <taxon>Bacillati</taxon>
        <taxon>Bacillota</taxon>
        <taxon>Bacilli</taxon>
        <taxon>Lactobacillales</taxon>
        <taxon>Lactobacillaceae</taxon>
        <taxon>Companilactobacillus</taxon>
    </lineage>
</organism>
<proteinExistence type="predicted"/>
<evidence type="ECO:0000256" key="1">
    <source>
        <dbReference type="PROSITE-ProRule" id="PRU00339"/>
    </source>
</evidence>
<dbReference type="SMART" id="SM00028">
    <property type="entry name" value="TPR"/>
    <property type="match status" value="8"/>
</dbReference>
<evidence type="ECO:0000313" key="3">
    <source>
        <dbReference type="EMBL" id="AUI71089.1"/>
    </source>
</evidence>
<dbReference type="Gene3D" id="1.25.40.10">
    <property type="entry name" value="Tetratricopeptide repeat domain"/>
    <property type="match status" value="3"/>
</dbReference>
<keyword evidence="4" id="KW-1185">Reference proteome</keyword>
<sequence>MDTIKNKNNLKVTVTEKKITIPTYKTGKPEKNPMFLENRAYQGSSGKVYPYPVTEKIKDIKEDKVYTAIILENKYVQITFLPELGGRIQRMIDKTNNYDFVYYNHVIKPALVGLAGPWISGGIELNWPQHHRPDTYLPVNYSIKSNSDGSKTVWMSDVDRMYGTKIVIGFTLFKDRSYLKLEETFSNPTELPQTFLWWANPAVPVNEHTQSIFPPDVHAVFDHGKRAVSTFPIATGEYYKMDYSAGVDISRYKNIPVPTSYMAAHSDYDFLGNYDYQKQAGLLHVADHHTSPGKKQWTWGNGDFGKAWDHQLTDNDGPYIELMVGTFTDNQPDFTWLKPHEQKRSTEYFMPYRAVGAVKNATIKGAINLSKDDDRVTIAAYTTSEYRNAHLELKYDQQVIRNIKVNIAPDKPFTTELSGIDHPLKGLSLSLFDCNNELLVKYLPKDKKIEKIPDPAEAIPVPQELKTNDELFFAGQHLEQYRHASFQPKDYYLEGLKRDPDDERINDAYGLILFRNGLFAKSEKYFKNAIKRSNEHNTNPVSGAPMYHLGLSLVKQGRIEEAYDDFFKATWSDNTKAISFFEMAKLKLRSKDYQKALDFIQQSSNYNYCDTTNKFLEIHVLNLLAQSQAAKNILEHSLKFDPLNLGLLYELSQIDPDNQTNSKLLIKASTKLNDILNLASLFIETGQYADAINVLNLSESQNPLKEYYLAYVFDLIGQNKAALKHAQTGANLSPDYVFPNNLFDILVLQKIIRLNPQDGLANYYLGNINYDRKNYNLAQEYWEKCTQLNPDYPMAYRNLSIKYFNKDNNSKRALIALETSFKLDPNNARLVFELDTLYEKLNHSLTDRLSFLTSHENLVKQRDDSYIQLITLLNDTGKYQQAYDKIMVHNFHPWEGGEGKVSTQYKYSLVELAKIDLQEKNPLKAIEKLTKALTYPENIGEGKLVTLHENIVTYYLGLAYKMVDDSQNSIFYLTEATKGIVEPTNMMYYNDEPADAIFYQGLAWEQLGEQKKAVAKYHKLLTYGEKHLFDKITADYFAVSLPDSLLFDENHQNKNSINCYYLMGLGYLGLQQTNNAKKMFTKINNLTNHFQEVKRQDLFKDEIESDLS</sequence>
<dbReference type="OrthoDB" id="174931at2"/>
<dbReference type="EMBL" id="CP018867">
    <property type="protein sequence ID" value="AUI71089.1"/>
    <property type="molecule type" value="Genomic_DNA"/>
</dbReference>
<dbReference type="Pfam" id="PF17128">
    <property type="entry name" value="DUF5107"/>
    <property type="match status" value="1"/>
</dbReference>
<dbReference type="RefSeq" id="WP_057739401.1">
    <property type="nucleotide sequence ID" value="NZ_AZDQ01000043.1"/>
</dbReference>
<dbReference type="AlphaFoldDB" id="A0A2K9HEV4"/>
<dbReference type="PANTHER" id="PTHR12558:SF13">
    <property type="entry name" value="CELL DIVISION CYCLE PROTEIN 27 HOMOLOG"/>
    <property type="match status" value="1"/>
</dbReference>
<dbReference type="KEGG" id="lali:LA20249_02235"/>
<keyword evidence="1" id="KW-0802">TPR repeat</keyword>
<dbReference type="Pfam" id="PF13174">
    <property type="entry name" value="TPR_6"/>
    <property type="match status" value="1"/>
</dbReference>
<dbReference type="STRING" id="1423720.FC67_GL001723"/>
<dbReference type="PANTHER" id="PTHR12558">
    <property type="entry name" value="CELL DIVISION CYCLE 16,23,27"/>
    <property type="match status" value="1"/>
</dbReference>
<dbReference type="Pfam" id="PF13432">
    <property type="entry name" value="TPR_16"/>
    <property type="match status" value="1"/>
</dbReference>
<name>A0A2K9HEV4_9LACO</name>
<protein>
    <submittedName>
        <fullName evidence="3">DUF5107 domain-containing protein</fullName>
    </submittedName>
</protein>
<feature type="repeat" description="TPR" evidence="1">
    <location>
        <begin position="759"/>
        <end position="792"/>
    </location>
</feature>
<dbReference type="SUPFAM" id="SSF81901">
    <property type="entry name" value="HCP-like"/>
    <property type="match status" value="1"/>
</dbReference>
<dbReference type="PROSITE" id="PS50005">
    <property type="entry name" value="TPR"/>
    <property type="match status" value="1"/>
</dbReference>
<evidence type="ECO:0000259" key="2">
    <source>
        <dbReference type="Pfam" id="PF17128"/>
    </source>
</evidence>
<evidence type="ECO:0000313" key="4">
    <source>
        <dbReference type="Proteomes" id="UP000234653"/>
    </source>
</evidence>
<dbReference type="InterPro" id="IPR033396">
    <property type="entry name" value="DUF5107"/>
</dbReference>
<feature type="domain" description="DUF5107" evidence="2">
    <location>
        <begin position="47"/>
        <end position="351"/>
    </location>
</feature>
<dbReference type="InterPro" id="IPR019734">
    <property type="entry name" value="TPR_rpt"/>
</dbReference>
<dbReference type="InterPro" id="IPR011990">
    <property type="entry name" value="TPR-like_helical_dom_sf"/>
</dbReference>
<reference evidence="3 4" key="1">
    <citation type="submission" date="2016-12" db="EMBL/GenBank/DDBJ databases">
        <title>The whole genome sequencing and assembly of Lactobacillus alimentarius DSM 20249T strain.</title>
        <authorList>
            <person name="Lee Y.-J."/>
            <person name="Yi H."/>
            <person name="Bahn Y.-S."/>
            <person name="Kim J.F."/>
            <person name="Lee D.-W."/>
        </authorList>
    </citation>
    <scope>NUCLEOTIDE SEQUENCE [LARGE SCALE GENOMIC DNA]</scope>
    <source>
        <strain evidence="3 4">DSM 20249</strain>
    </source>
</reference>
<accession>A0A2K9HEV4</accession>
<gene>
    <name evidence="3" type="ORF">LA20249_02235</name>
</gene>
<dbReference type="SUPFAM" id="SSF48452">
    <property type="entry name" value="TPR-like"/>
    <property type="match status" value="1"/>
</dbReference>
<dbReference type="Pfam" id="PF13181">
    <property type="entry name" value="TPR_8"/>
    <property type="match status" value="1"/>
</dbReference>
<dbReference type="Proteomes" id="UP000234653">
    <property type="component" value="Chromosome"/>
</dbReference>